<evidence type="ECO:0000256" key="5">
    <source>
        <dbReference type="ARBA" id="ARBA00022692"/>
    </source>
</evidence>
<dbReference type="GO" id="GO:0012505">
    <property type="term" value="C:endomembrane system"/>
    <property type="evidence" value="ECO:0007669"/>
    <property type="project" value="UniProtKB-SubCell"/>
</dbReference>
<reference evidence="10 11" key="1">
    <citation type="journal article" date="2019" name="Nat. Plants">
        <title>Stout camphor tree genome fills gaps in understanding of flowering plant genome evolution.</title>
        <authorList>
            <person name="Chaw S.M."/>
            <person name="Liu Y.C."/>
            <person name="Wu Y.W."/>
            <person name="Wang H.Y."/>
            <person name="Lin C.I."/>
            <person name="Wu C.S."/>
            <person name="Ke H.M."/>
            <person name="Chang L.Y."/>
            <person name="Hsu C.Y."/>
            <person name="Yang H.T."/>
            <person name="Sudianto E."/>
            <person name="Hsu M.H."/>
            <person name="Wu K.P."/>
            <person name="Wang L.N."/>
            <person name="Leebens-Mack J.H."/>
            <person name="Tsai I.J."/>
        </authorList>
    </citation>
    <scope>NUCLEOTIDE SEQUENCE [LARGE SCALE GENOMIC DNA]</scope>
    <source>
        <strain evidence="11">cv. Chaw 1501</strain>
        <tissue evidence="10">Young leaves</tissue>
    </source>
</reference>
<comment type="subcellular location">
    <subcellularLocation>
        <location evidence="9">Cell membrane</location>
        <topology evidence="9">Multi-pass membrane protein</topology>
    </subcellularLocation>
    <subcellularLocation>
        <location evidence="1">Endomembrane system</location>
        <topology evidence="1">Multi-pass membrane protein</topology>
    </subcellularLocation>
</comment>
<feature type="transmembrane region" description="Helical" evidence="9">
    <location>
        <begin position="137"/>
        <end position="160"/>
    </location>
</feature>
<dbReference type="FunFam" id="1.20.1280.290:FF:000001">
    <property type="entry name" value="Bidirectional sugar transporter SWEET"/>
    <property type="match status" value="1"/>
</dbReference>
<organism evidence="10 11">
    <name type="scientific">Cinnamomum micranthum f. kanehirae</name>
    <dbReference type="NCBI Taxonomy" id="337451"/>
    <lineage>
        <taxon>Eukaryota</taxon>
        <taxon>Viridiplantae</taxon>
        <taxon>Streptophyta</taxon>
        <taxon>Embryophyta</taxon>
        <taxon>Tracheophyta</taxon>
        <taxon>Spermatophyta</taxon>
        <taxon>Magnoliopsida</taxon>
        <taxon>Magnoliidae</taxon>
        <taxon>Laurales</taxon>
        <taxon>Lauraceae</taxon>
        <taxon>Cinnamomum</taxon>
    </lineage>
</organism>
<keyword evidence="7 9" id="KW-1133">Transmembrane helix</keyword>
<proteinExistence type="inferred from homology"/>
<evidence type="ECO:0000313" key="10">
    <source>
        <dbReference type="EMBL" id="RWR96127.1"/>
    </source>
</evidence>
<feature type="transmembrane region" description="Helical" evidence="9">
    <location>
        <begin position="12"/>
        <end position="30"/>
    </location>
</feature>
<dbReference type="Gene3D" id="1.20.1280.290">
    <property type="match status" value="2"/>
</dbReference>
<dbReference type="InterPro" id="IPR047664">
    <property type="entry name" value="SWEET"/>
</dbReference>
<feature type="transmembrane region" description="Helical" evidence="9">
    <location>
        <begin position="51"/>
        <end position="68"/>
    </location>
</feature>
<comment type="caution">
    <text evidence="10">The sequence shown here is derived from an EMBL/GenBank/DDBJ whole genome shotgun (WGS) entry which is preliminary data.</text>
</comment>
<keyword evidence="4 9" id="KW-0762">Sugar transport</keyword>
<dbReference type="EMBL" id="QPKB01000012">
    <property type="protein sequence ID" value="RWR96127.1"/>
    <property type="molecule type" value="Genomic_DNA"/>
</dbReference>
<dbReference type="GO" id="GO:0005886">
    <property type="term" value="C:plasma membrane"/>
    <property type="evidence" value="ECO:0007669"/>
    <property type="project" value="UniProtKB-SubCell"/>
</dbReference>
<dbReference type="InterPro" id="IPR004316">
    <property type="entry name" value="SWEET_rpt"/>
</dbReference>
<evidence type="ECO:0000313" key="11">
    <source>
        <dbReference type="Proteomes" id="UP000283530"/>
    </source>
</evidence>
<evidence type="ECO:0000256" key="7">
    <source>
        <dbReference type="ARBA" id="ARBA00022989"/>
    </source>
</evidence>
<keyword evidence="3 9" id="KW-0813">Transport</keyword>
<feature type="transmembrane region" description="Helical" evidence="9">
    <location>
        <begin position="111"/>
        <end position="131"/>
    </location>
</feature>
<evidence type="ECO:0000256" key="1">
    <source>
        <dbReference type="ARBA" id="ARBA00004127"/>
    </source>
</evidence>
<dbReference type="OrthoDB" id="409725at2759"/>
<dbReference type="PANTHER" id="PTHR10791">
    <property type="entry name" value="RAG1-ACTIVATING PROTEIN 1"/>
    <property type="match status" value="1"/>
</dbReference>
<evidence type="ECO:0000256" key="2">
    <source>
        <dbReference type="ARBA" id="ARBA00007809"/>
    </source>
</evidence>
<keyword evidence="6" id="KW-0677">Repeat</keyword>
<keyword evidence="5 9" id="KW-0812">Transmembrane</keyword>
<dbReference type="FunFam" id="1.20.1280.290:FF:000002">
    <property type="entry name" value="Bidirectional sugar transporter SWEET"/>
    <property type="match status" value="1"/>
</dbReference>
<dbReference type="PANTHER" id="PTHR10791:SF57">
    <property type="entry name" value="BIDIRECTIONAL SUGAR TRANSPORTER SWEET2A"/>
    <property type="match status" value="1"/>
</dbReference>
<evidence type="ECO:0000256" key="3">
    <source>
        <dbReference type="ARBA" id="ARBA00022448"/>
    </source>
</evidence>
<dbReference type="AlphaFoldDB" id="A0A3S3NJ22"/>
<dbReference type="Proteomes" id="UP000283530">
    <property type="component" value="Unassembled WGS sequence"/>
</dbReference>
<sequence length="236" mass="26032">MISSGFDSTHGILCNAAGIAGNIFAFGLFISPIPTFRRIIRNRSIEQFSGLPYIYALLNCLITLWYGLPMISPGIILVATVNSIGATFQLIYIIIFIIYAENVKKVKMVGLLAVVVGVFAVIVFVSVRVMHPSMRQVFVGSLSVASLISMFASPLFVINIVIRTRSVEFMPFYLSLSTFLMSISFFAYGVLKHDLFIYVPNGVGTVLGIVQLALYAYYSRGSREVSREPLIPSCSR</sequence>
<feature type="transmembrane region" description="Helical" evidence="9">
    <location>
        <begin position="172"/>
        <end position="191"/>
    </location>
</feature>
<name>A0A3S3NJ22_9MAGN</name>
<protein>
    <recommendedName>
        <fullName evidence="9">Bidirectional sugar transporter SWEET</fullName>
    </recommendedName>
</protein>
<accession>A0A3S3NJ22</accession>
<dbReference type="Pfam" id="PF03083">
    <property type="entry name" value="MtN3_slv"/>
    <property type="match status" value="2"/>
</dbReference>
<evidence type="ECO:0000256" key="9">
    <source>
        <dbReference type="RuleBase" id="RU910715"/>
    </source>
</evidence>
<evidence type="ECO:0000256" key="6">
    <source>
        <dbReference type="ARBA" id="ARBA00022737"/>
    </source>
</evidence>
<feature type="transmembrane region" description="Helical" evidence="9">
    <location>
        <begin position="74"/>
        <end position="99"/>
    </location>
</feature>
<evidence type="ECO:0000256" key="4">
    <source>
        <dbReference type="ARBA" id="ARBA00022597"/>
    </source>
</evidence>
<comment type="function">
    <text evidence="9">Mediates both low-affinity uptake and efflux of sugar across the membrane.</text>
</comment>
<evidence type="ECO:0000256" key="8">
    <source>
        <dbReference type="ARBA" id="ARBA00023136"/>
    </source>
</evidence>
<gene>
    <name evidence="10" type="ORF">CKAN_02549400</name>
</gene>
<dbReference type="GO" id="GO:0051119">
    <property type="term" value="F:sugar transmembrane transporter activity"/>
    <property type="evidence" value="ECO:0007669"/>
    <property type="project" value="InterPro"/>
</dbReference>
<feature type="transmembrane region" description="Helical" evidence="9">
    <location>
        <begin position="197"/>
        <end position="218"/>
    </location>
</feature>
<comment type="similarity">
    <text evidence="2 9">Belongs to the SWEET sugar transporter family.</text>
</comment>
<keyword evidence="8 9" id="KW-0472">Membrane</keyword>
<keyword evidence="11" id="KW-1185">Reference proteome</keyword>